<keyword evidence="2" id="KW-0132">Cell division</keyword>
<dbReference type="GO" id="GO:0005634">
    <property type="term" value="C:nucleus"/>
    <property type="evidence" value="ECO:0007669"/>
    <property type="project" value="UniProtKB-SubCell"/>
</dbReference>
<dbReference type="EMBL" id="JACMSC010000010">
    <property type="protein sequence ID" value="KAG6503824.1"/>
    <property type="molecule type" value="Genomic_DNA"/>
</dbReference>
<dbReference type="InterPro" id="IPR016024">
    <property type="entry name" value="ARM-type_fold"/>
</dbReference>
<dbReference type="SUPFAM" id="SSF48371">
    <property type="entry name" value="ARM repeat"/>
    <property type="match status" value="1"/>
</dbReference>
<evidence type="ECO:0000256" key="7">
    <source>
        <dbReference type="ARBA" id="ARBA00023306"/>
    </source>
</evidence>
<reference evidence="8 9" key="1">
    <citation type="submission" date="2020-08" db="EMBL/GenBank/DDBJ databases">
        <title>Plant Genome Project.</title>
        <authorList>
            <person name="Zhang R.-G."/>
        </authorList>
    </citation>
    <scope>NUCLEOTIDE SEQUENCE [LARGE SCALE GENOMIC DNA]</scope>
    <source>
        <tissue evidence="8">Rhizome</tissue>
    </source>
</reference>
<organism evidence="8 9">
    <name type="scientific">Zingiber officinale</name>
    <name type="common">Ginger</name>
    <name type="synonym">Amomum zingiber</name>
    <dbReference type="NCBI Taxonomy" id="94328"/>
    <lineage>
        <taxon>Eukaryota</taxon>
        <taxon>Viridiplantae</taxon>
        <taxon>Streptophyta</taxon>
        <taxon>Embryophyta</taxon>
        <taxon>Tracheophyta</taxon>
        <taxon>Spermatophyta</taxon>
        <taxon>Magnoliopsida</taxon>
        <taxon>Liliopsida</taxon>
        <taxon>Zingiberales</taxon>
        <taxon>Zingiberaceae</taxon>
        <taxon>Zingiber</taxon>
    </lineage>
</organism>
<dbReference type="Gene3D" id="1.25.10.10">
    <property type="entry name" value="Leucine-rich Repeat Variant"/>
    <property type="match status" value="1"/>
</dbReference>
<evidence type="ECO:0000256" key="3">
    <source>
        <dbReference type="ARBA" id="ARBA00022763"/>
    </source>
</evidence>
<evidence type="ECO:0000256" key="6">
    <source>
        <dbReference type="ARBA" id="ARBA00023242"/>
    </source>
</evidence>
<keyword evidence="3" id="KW-0227">DNA damage</keyword>
<dbReference type="InterPro" id="IPR039776">
    <property type="entry name" value="Pds5"/>
</dbReference>
<dbReference type="Pfam" id="PF20168">
    <property type="entry name" value="PDS5"/>
    <property type="match status" value="2"/>
</dbReference>
<proteinExistence type="predicted"/>
<evidence type="ECO:0000313" key="8">
    <source>
        <dbReference type="EMBL" id="KAG6503824.1"/>
    </source>
</evidence>
<name>A0A8J5GHS3_ZINOF</name>
<accession>A0A8J5GHS3</accession>
<dbReference type="InterPro" id="IPR011989">
    <property type="entry name" value="ARM-like"/>
</dbReference>
<evidence type="ECO:0000256" key="4">
    <source>
        <dbReference type="ARBA" id="ARBA00022776"/>
    </source>
</evidence>
<dbReference type="GO" id="GO:0051301">
    <property type="term" value="P:cell division"/>
    <property type="evidence" value="ECO:0007669"/>
    <property type="project" value="UniProtKB-KW"/>
</dbReference>
<gene>
    <name evidence="8" type="ORF">ZIOFF_036148</name>
</gene>
<keyword evidence="4" id="KW-0498">Mitosis</keyword>
<dbReference type="GO" id="GO:0000785">
    <property type="term" value="C:chromatin"/>
    <property type="evidence" value="ECO:0007669"/>
    <property type="project" value="TreeGrafter"/>
</dbReference>
<dbReference type="PANTHER" id="PTHR12663">
    <property type="entry name" value="ANDROGEN INDUCED INHIBITOR OF PROLIFERATION AS3 / PDS5-RELATED"/>
    <property type="match status" value="1"/>
</dbReference>
<dbReference type="GO" id="GO:0035825">
    <property type="term" value="P:homologous recombination"/>
    <property type="evidence" value="ECO:0007669"/>
    <property type="project" value="UniProtKB-ARBA"/>
</dbReference>
<dbReference type="GO" id="GO:0007064">
    <property type="term" value="P:mitotic sister chromatid cohesion"/>
    <property type="evidence" value="ECO:0007669"/>
    <property type="project" value="InterPro"/>
</dbReference>
<comment type="subcellular location">
    <subcellularLocation>
        <location evidence="1">Nucleus</location>
    </subcellularLocation>
</comment>
<protein>
    <submittedName>
        <fullName evidence="8">Uncharacterized protein</fullName>
    </submittedName>
</protein>
<evidence type="ECO:0000256" key="5">
    <source>
        <dbReference type="ARBA" id="ARBA00023204"/>
    </source>
</evidence>
<dbReference type="PANTHER" id="PTHR12663:SF50">
    <property type="entry name" value="SISTER CHROMATID COHESION PROTEIN PDS5 HOMOLOG B"/>
    <property type="match status" value="1"/>
</dbReference>
<comment type="caution">
    <text evidence="8">The sequence shown here is derived from an EMBL/GenBank/DDBJ whole genome shotgun (WGS) entry which is preliminary data.</text>
</comment>
<keyword evidence="9" id="KW-1185">Reference proteome</keyword>
<evidence type="ECO:0000256" key="1">
    <source>
        <dbReference type="ARBA" id="ARBA00004123"/>
    </source>
</evidence>
<dbReference type="GO" id="GO:0006281">
    <property type="term" value="P:DNA repair"/>
    <property type="evidence" value="ECO:0007669"/>
    <property type="project" value="UniProtKB-KW"/>
</dbReference>
<dbReference type="Proteomes" id="UP000734854">
    <property type="component" value="Unassembled WGS sequence"/>
</dbReference>
<keyword evidence="5" id="KW-0234">DNA repair</keyword>
<evidence type="ECO:0000313" key="9">
    <source>
        <dbReference type="Proteomes" id="UP000734854"/>
    </source>
</evidence>
<keyword evidence="7" id="KW-0131">Cell cycle</keyword>
<keyword evidence="6" id="KW-0539">Nucleus</keyword>
<evidence type="ECO:0000256" key="2">
    <source>
        <dbReference type="ARBA" id="ARBA00022618"/>
    </source>
</evidence>
<dbReference type="CDD" id="cd19953">
    <property type="entry name" value="PDS5"/>
    <property type="match status" value="1"/>
</dbReference>
<sequence>MALPPERVVQEVGKSLARPRLGKDALVKLLKDAEVALSKLNQSSSLQISLGPLTNSLSHINLLQHKDKEVKLLVAVCLSEIMRILAPNAPFTDEIFKHVFRLIIDTFMDLGDTASPYFTRRTKILESVAALKCCVIMLDIDCEDLVLDMFKVIFSVIRHGHQRSLFQAMLSIMTLLIEEKVTQPLLEIILRQLVKTEKGASFRLAVSLIQNCAGKLEPSICSFLTSCNFDNDTCEIILEIFQCAPQILTSIIPNLTQELLTEQVDIRLRAVRLVGNLLAKSELRFGQKYYAFFVEFLNRFSDKSTEVRIATIECARECYMAHPFGKEAHDILSVLEGRLLDFDDKVRLAAVFAVCYLAKSNLTCFPSEIVLQAVERLRDKKVTRFLVSSNKYLSIMIKRRLAFSFCKYLFLFFFSVSLQVSVRKKVLDELLVLYHAYCNKCSEGLLALNDHYEQIPCKIFGFCFEKDCKEFSQHNLEQILADGMFPASLSVKERIKHWITFFSMLKLPHRRALKSILHKKWRFQVDLKEYLSLRDKEKEITSEDACNRILLLHMQMSSSFSDPSKAVECFQKLQQMKDNNIFKILLALADEYVSPSAIHSIHVSLLKKIGDKHPYCDFFNTLSRKCSYSIFTAEHVHCILEAIISEKDNQSKVMHASLDLLIVILSIFPMLIRGAEEFLLKLFSMGTAMYNEKALQILSTAGQHISVELRDIYPFLEHKCLEGTRNESKLAVSAMSSLNCTTSDCTFATLCKKVVDYLHNENHVPTLLQTLGCISQYSPSSYELYKKEIKHFVVQELLCSKGHVSDSEQTFSIDNTMCSSLCKLKIYALKSLVRSFLPHQPLKLQHEVNEFFSILSDLFLEDGIMSNNGISQNDMVHLRLAAAKCALRLATRWDFHIPPKLFQLVIMSARDPSFTLRKALIYKIHKLLNEQAIPDRYACAFALASMDCVGQLRDDSMKFLNEFLKMRSRQFSIKIDDVAQKRDAIANTKHPGYVVVFLIHVLAHDKNFPPDNCQDYEAYAEFLSPLIIMLQALVHLGDKQNDASQITSYMLGIFSAIQKADDAVDAICTHKLHVLSKIGSLAIKHLTMHCKISLDASHLVLLPSLYFKVCQDANDQGRSTATDKLLEGGFVRQILSIFESYINQPTDTESKQSIKLIDPRSCDVIKDISNIANLDRHVDPSLGKSKMKNNLRKGLQKVCLDSSLISAQSVHDEINLESGTAEDEVTEELISSSGSVSIPPAVTTSGVSKKALPSKELMLLASENFVTSNGFTNRPNGISKPISKCHLDIKGTTGSGDVDLFHFQDKNWEAINKVPILDKSRCNLQPTDWLDSSSGDKEVLAIDGDESDNIIADRCNERTVSLKENALSSSVVSEEPTKEEIGIPIYS</sequence>